<name>A0A5S4GZ26_9ACTN</name>
<evidence type="ECO:0000313" key="1">
    <source>
        <dbReference type="EMBL" id="TMR38218.1"/>
    </source>
</evidence>
<dbReference type="RefSeq" id="WP_138637395.1">
    <property type="nucleotide sequence ID" value="NZ_JASWDG010000044.1"/>
</dbReference>
<dbReference type="AlphaFoldDB" id="A0A5S4GZ26"/>
<dbReference type="OrthoDB" id="2570531at2"/>
<protein>
    <submittedName>
        <fullName evidence="1">Uncharacterized protein</fullName>
    </submittedName>
</protein>
<evidence type="ECO:0000313" key="2">
    <source>
        <dbReference type="Proteomes" id="UP000305238"/>
    </source>
</evidence>
<dbReference type="Proteomes" id="UP000305238">
    <property type="component" value="Unassembled WGS sequence"/>
</dbReference>
<sequence>MTRGGWNDLPAGNHADITSTIAGEHTTVSVKVTRKLPDRDGPEIQSLRWEEKATPFVSAFTPANPPAHRTWSLVTQTVECLQKTAGGERGGLACHHTWGWSADRRPGGSVGEVEGIRAWMDGGWPGALRLDENSGLDPRHPPCLVLQENC</sequence>
<proteinExistence type="predicted"/>
<reference evidence="1 2" key="1">
    <citation type="submission" date="2019-05" db="EMBL/GenBank/DDBJ databases">
        <title>Draft genome sequence of Actinomadura geliboluensis A8036.</title>
        <authorList>
            <person name="Saricaoglu S."/>
            <person name="Isik K."/>
        </authorList>
    </citation>
    <scope>NUCLEOTIDE SEQUENCE [LARGE SCALE GENOMIC DNA]</scope>
    <source>
        <strain evidence="1 2">A8036</strain>
    </source>
</reference>
<organism evidence="1 2">
    <name type="scientific">Actinomadura geliboluensis</name>
    <dbReference type="NCBI Taxonomy" id="882440"/>
    <lineage>
        <taxon>Bacteria</taxon>
        <taxon>Bacillati</taxon>
        <taxon>Actinomycetota</taxon>
        <taxon>Actinomycetes</taxon>
        <taxon>Streptosporangiales</taxon>
        <taxon>Thermomonosporaceae</taxon>
        <taxon>Actinomadura</taxon>
    </lineage>
</organism>
<comment type="caution">
    <text evidence="1">The sequence shown here is derived from an EMBL/GenBank/DDBJ whole genome shotgun (WGS) entry which is preliminary data.</text>
</comment>
<gene>
    <name evidence="1" type="ORF">ETD96_16735</name>
</gene>
<dbReference type="EMBL" id="VCKZ01000108">
    <property type="protein sequence ID" value="TMR38218.1"/>
    <property type="molecule type" value="Genomic_DNA"/>
</dbReference>
<accession>A0A5S4GZ26</accession>
<keyword evidence="2" id="KW-1185">Reference proteome</keyword>